<feature type="transmembrane region" description="Helical" evidence="8">
    <location>
        <begin position="233"/>
        <end position="254"/>
    </location>
</feature>
<dbReference type="AlphaFoldDB" id="Q950R5"/>
<feature type="transmembrane region" description="Helical" evidence="8">
    <location>
        <begin position="437"/>
        <end position="453"/>
    </location>
</feature>
<reference evidence="10" key="2">
    <citation type="journal article" date="2002" name="Mol. Biol. Evol.">
        <title>Hyaloraphidium curvatum: a linear mitochondrial genome, tRNA editing, and an evolutionary link to lower fungi.</title>
        <authorList>
            <person name="Forget L."/>
            <person name="Ustinova J."/>
            <person name="Wang Z."/>
            <person name="Huss V.A."/>
            <person name="Franz Lang B."/>
        </authorList>
    </citation>
    <scope>NUCLEOTIDE SEQUENCE</scope>
</reference>
<sequence>MILGIGLMVSIYLIFLSLPGALNAGVSKLKNHFLSRVTTLVLVIYLLFIIDSLYHWQGDVVFLDGLCKINASILTSEIYLLVLILAIVHLQAIYSRRPEFYLIILSNIIGLVYMISSNDWVITVTAWELFNLSLYLLVSINSSSEAALSAAIKYFLLSALTTTFLLLSVALLYALTGSTHYDHISLSLSMLDGNDLVQWPLLLMVITFLFKLGAAPFYNWAPDLYDAVPTTTTAWMTHIPKLAVLAFLMQIYHLLQPMELIFILAGVASLIVGSIGLGSQWRIKRFLAYSAISHLGFLLLALASLQFDSYMLYLIIYGLTSVNLFAILLAIGQAHWSGSNQREVLLISQLAGLFKSNQPLALAWSLSLFSLAGIPPLSGFYAKLSVLQAYLNLGYYWIAIIAILASVVSAANYLYLVKVSHFDLPLYSTSLYIPRSISYLISILSTFTIFFIFKPATFLILSSQLLFILDFSDLSLGLTFLPLMGVRSMSNKTHRPDKGYFKVPFIGH</sequence>
<dbReference type="GO" id="GO:0016491">
    <property type="term" value="F:oxidoreductase activity"/>
    <property type="evidence" value="ECO:0007669"/>
    <property type="project" value="UniProtKB-KW"/>
</dbReference>
<feature type="transmembrane region" description="Helical" evidence="8">
    <location>
        <begin position="394"/>
        <end position="416"/>
    </location>
</feature>
<feature type="transmembrane region" description="Helical" evidence="8">
    <location>
        <begin position="465"/>
        <end position="486"/>
    </location>
</feature>
<evidence type="ECO:0000259" key="9">
    <source>
        <dbReference type="Pfam" id="PF00361"/>
    </source>
</evidence>
<feature type="transmembrane region" description="Helical" evidence="8">
    <location>
        <begin position="122"/>
        <end position="142"/>
    </location>
</feature>
<feature type="transmembrane region" description="Helical" evidence="8">
    <location>
        <begin position="260"/>
        <end position="279"/>
    </location>
</feature>
<proteinExistence type="inferred from homology"/>
<feature type="transmembrane region" description="Helical" evidence="8">
    <location>
        <begin position="196"/>
        <end position="221"/>
    </location>
</feature>
<feature type="domain" description="NADH:quinone oxidoreductase/Mrp antiporter transmembrane" evidence="9">
    <location>
        <begin position="117"/>
        <end position="408"/>
    </location>
</feature>
<evidence type="ECO:0000256" key="8">
    <source>
        <dbReference type="SAM" id="Phobius"/>
    </source>
</evidence>
<organism evidence="10">
    <name type="scientific">Spizellomyces punctatus</name>
    <dbReference type="NCBI Taxonomy" id="109760"/>
    <lineage>
        <taxon>Eukaryota</taxon>
        <taxon>Fungi</taxon>
        <taxon>Fungi incertae sedis</taxon>
        <taxon>Chytridiomycota</taxon>
        <taxon>Chytridiomycota incertae sedis</taxon>
        <taxon>Chytridiomycetes</taxon>
        <taxon>Spizellomycetales</taxon>
        <taxon>Spizellomycetaceae</taxon>
        <taxon>Spizellomyces</taxon>
    </lineage>
</organism>
<reference evidence="10" key="1">
    <citation type="submission" date="2001-07" db="EMBL/GenBank/DDBJ databases">
        <authorList>
            <person name="Lang F.B.F."/>
        </authorList>
    </citation>
    <scope>NUCLEOTIDE SEQUENCE</scope>
</reference>
<evidence type="ECO:0000256" key="4">
    <source>
        <dbReference type="ARBA" id="ARBA00022692"/>
    </source>
</evidence>
<dbReference type="GeneID" id="809631"/>
<keyword evidence="5 8" id="KW-1133">Transmembrane helix</keyword>
<comment type="similarity">
    <text evidence="2">Belongs to the complex I subunit 2 family.</text>
</comment>
<dbReference type="EMBL" id="AF404303">
    <property type="protein sequence ID" value="AAK84243.1"/>
    <property type="molecule type" value="Genomic_DNA"/>
</dbReference>
<keyword evidence="10" id="KW-0560">Oxidoreductase</keyword>
<keyword evidence="4 8" id="KW-0812">Transmembrane</keyword>
<evidence type="ECO:0000256" key="5">
    <source>
        <dbReference type="ARBA" id="ARBA00022989"/>
    </source>
</evidence>
<name>Q950R5_SPIPN</name>
<dbReference type="Pfam" id="PF00361">
    <property type="entry name" value="Proton_antipo_M"/>
    <property type="match status" value="1"/>
</dbReference>
<feature type="transmembrane region" description="Helical" evidence="8">
    <location>
        <begin position="286"/>
        <end position="305"/>
    </location>
</feature>
<dbReference type="PANTHER" id="PTHR22773">
    <property type="entry name" value="NADH DEHYDROGENASE"/>
    <property type="match status" value="1"/>
</dbReference>
<evidence type="ECO:0000256" key="3">
    <source>
        <dbReference type="ARBA" id="ARBA00021008"/>
    </source>
</evidence>
<keyword evidence="10" id="KW-0496">Mitochondrion</keyword>
<geneLocation type="mitochondrion" evidence="10"/>
<protein>
    <recommendedName>
        <fullName evidence="3">NADH-ubiquinone oxidoreductase chain 2</fullName>
    </recommendedName>
    <alternativeName>
        <fullName evidence="7">NADH dehydrogenase subunit 2</fullName>
    </alternativeName>
</protein>
<dbReference type="GO" id="GO:0016020">
    <property type="term" value="C:membrane"/>
    <property type="evidence" value="ECO:0007669"/>
    <property type="project" value="UniProtKB-SubCell"/>
</dbReference>
<evidence type="ECO:0000256" key="7">
    <source>
        <dbReference type="ARBA" id="ARBA00031028"/>
    </source>
</evidence>
<evidence type="ECO:0000256" key="1">
    <source>
        <dbReference type="ARBA" id="ARBA00004141"/>
    </source>
</evidence>
<evidence type="ECO:0000256" key="6">
    <source>
        <dbReference type="ARBA" id="ARBA00023136"/>
    </source>
</evidence>
<evidence type="ECO:0000313" key="10">
    <source>
        <dbReference type="EMBL" id="AAK84243.1"/>
    </source>
</evidence>
<feature type="transmembrane region" description="Helical" evidence="8">
    <location>
        <begin position="37"/>
        <end position="57"/>
    </location>
</feature>
<feature type="transmembrane region" description="Helical" evidence="8">
    <location>
        <begin position="69"/>
        <end position="88"/>
    </location>
</feature>
<feature type="transmembrane region" description="Helical" evidence="8">
    <location>
        <begin position="360"/>
        <end position="382"/>
    </location>
</feature>
<feature type="transmembrane region" description="Helical" evidence="8">
    <location>
        <begin position="311"/>
        <end position="332"/>
    </location>
</feature>
<comment type="subcellular location">
    <subcellularLocation>
        <location evidence="1">Membrane</location>
        <topology evidence="1">Multi-pass membrane protein</topology>
    </subcellularLocation>
</comment>
<dbReference type="InterPro" id="IPR001750">
    <property type="entry name" value="ND/Mrp_TM"/>
</dbReference>
<evidence type="ECO:0000256" key="2">
    <source>
        <dbReference type="ARBA" id="ARBA00007012"/>
    </source>
</evidence>
<feature type="transmembrane region" description="Helical" evidence="8">
    <location>
        <begin position="6"/>
        <end position="25"/>
    </location>
</feature>
<feature type="transmembrane region" description="Helical" evidence="8">
    <location>
        <begin position="154"/>
        <end position="176"/>
    </location>
</feature>
<dbReference type="RefSeq" id="NP_150314.1">
    <property type="nucleotide sequence ID" value="NC_003052.1"/>
</dbReference>
<keyword evidence="6 8" id="KW-0472">Membrane</keyword>
<accession>Q950R5</accession>
<gene>
    <name evidence="10" type="primary">nad2</name>
</gene>
<feature type="transmembrane region" description="Helical" evidence="8">
    <location>
        <begin position="100"/>
        <end position="116"/>
    </location>
</feature>